<gene>
    <name evidence="2" type="ORF">SEVIR_9G106300v2</name>
</gene>
<dbReference type="PANTHER" id="PTHR21521">
    <property type="entry name" value="AMUN, ISOFORM A"/>
    <property type="match status" value="1"/>
</dbReference>
<dbReference type="Proteomes" id="UP000298652">
    <property type="component" value="Chromosome 9"/>
</dbReference>
<evidence type="ECO:0000313" key="3">
    <source>
        <dbReference type="Proteomes" id="UP000298652"/>
    </source>
</evidence>
<dbReference type="Gramene" id="TKV91584">
    <property type="protein sequence ID" value="TKV91584"/>
    <property type="gene ID" value="SEVIR_9G106300v2"/>
</dbReference>
<feature type="compositionally biased region" description="Low complexity" evidence="1">
    <location>
        <begin position="159"/>
        <end position="172"/>
    </location>
</feature>
<proteinExistence type="predicted"/>
<dbReference type="PANTHER" id="PTHR21521:SF0">
    <property type="entry name" value="AMUN, ISOFORM A"/>
    <property type="match status" value="1"/>
</dbReference>
<dbReference type="EMBL" id="CM016560">
    <property type="protein sequence ID" value="TKV91584.1"/>
    <property type="molecule type" value="Genomic_DNA"/>
</dbReference>
<evidence type="ECO:0000313" key="2">
    <source>
        <dbReference type="EMBL" id="TKV91584.1"/>
    </source>
</evidence>
<reference evidence="2" key="1">
    <citation type="submission" date="2019-03" db="EMBL/GenBank/DDBJ databases">
        <title>WGS assembly of Setaria viridis.</title>
        <authorList>
            <person name="Huang P."/>
            <person name="Jenkins J."/>
            <person name="Grimwood J."/>
            <person name="Barry K."/>
            <person name="Healey A."/>
            <person name="Mamidi S."/>
            <person name="Sreedasyam A."/>
            <person name="Shu S."/>
            <person name="Feldman M."/>
            <person name="Wu J."/>
            <person name="Yu Y."/>
            <person name="Chen C."/>
            <person name="Johnson J."/>
            <person name="Rokhsar D."/>
            <person name="Baxter I."/>
            <person name="Schmutz J."/>
            <person name="Brutnell T."/>
            <person name="Kellogg E."/>
        </authorList>
    </citation>
    <scope>NUCLEOTIDE SEQUENCE [LARGE SCALE GENOMIC DNA]</scope>
</reference>
<evidence type="ECO:0000256" key="1">
    <source>
        <dbReference type="SAM" id="MobiDB-lite"/>
    </source>
</evidence>
<dbReference type="AlphaFoldDB" id="A0A4U6STP8"/>
<accession>A0A4U6STP8</accession>
<protein>
    <submittedName>
        <fullName evidence="2">Uncharacterized protein</fullName>
    </submittedName>
</protein>
<organism evidence="2 3">
    <name type="scientific">Setaria viridis</name>
    <name type="common">Green bristlegrass</name>
    <name type="synonym">Setaria italica subsp. viridis</name>
    <dbReference type="NCBI Taxonomy" id="4556"/>
    <lineage>
        <taxon>Eukaryota</taxon>
        <taxon>Viridiplantae</taxon>
        <taxon>Streptophyta</taxon>
        <taxon>Embryophyta</taxon>
        <taxon>Tracheophyta</taxon>
        <taxon>Spermatophyta</taxon>
        <taxon>Magnoliopsida</taxon>
        <taxon>Liliopsida</taxon>
        <taxon>Poales</taxon>
        <taxon>Poaceae</taxon>
        <taxon>PACMAD clade</taxon>
        <taxon>Panicoideae</taxon>
        <taxon>Panicodae</taxon>
        <taxon>Paniceae</taxon>
        <taxon>Cenchrinae</taxon>
        <taxon>Setaria</taxon>
    </lineage>
</organism>
<keyword evidence="3" id="KW-1185">Reference proteome</keyword>
<feature type="region of interest" description="Disordered" evidence="1">
    <location>
        <begin position="159"/>
        <end position="183"/>
    </location>
</feature>
<sequence>MLIPRLLASSFPLFCIRSFGLVSLFLKFLQKHVTDAINWVLVARPRLMDFVKGLDDAVVESASRKAFAALPDLSRAITELTVLKGVGPATASAVLAAYAPDVAPFMSDEAMVAALGNAKEYTLKQYLAFADKLQAKSKELTVGEESFTPSDVERALWSSAIGSKSPASGSPKSESKMRGKRKR</sequence>
<name>A0A4U6STP8_SETVI</name>